<dbReference type="PANTHER" id="PTHR15350:SF2">
    <property type="entry name" value="EUKARYOTIC TRANSLATION INITIATION FACTOR 3 SUBUNIT M"/>
    <property type="match status" value="1"/>
</dbReference>
<dbReference type="SUPFAM" id="SSF48371">
    <property type="entry name" value="ARM repeat"/>
    <property type="match status" value="1"/>
</dbReference>
<dbReference type="InterPro" id="IPR036390">
    <property type="entry name" value="WH_DNA-bd_sf"/>
</dbReference>
<dbReference type="GO" id="GO:0005576">
    <property type="term" value="C:extracellular region"/>
    <property type="evidence" value="ECO:0007669"/>
    <property type="project" value="InterPro"/>
</dbReference>
<dbReference type="PANTHER" id="PTHR15350">
    <property type="entry name" value="COP9 SIGNALOSOME COMPLEX SUBUNIT 7/DENDRITIC CELL PROTEIN GA17"/>
    <property type="match status" value="1"/>
</dbReference>
<dbReference type="GO" id="GO:0005509">
    <property type="term" value="F:calcium ion binding"/>
    <property type="evidence" value="ECO:0007669"/>
    <property type="project" value="InterPro"/>
</dbReference>
<comment type="subunit">
    <text evidence="6">Component of the eukaryotic translation initiation factor 3 (eIF-3) complex, which is composed of 13 subunits: EIF3A, EIF3B, EIF3C, EIF3D, EIF3E, EIF3F, EIF3G, EIF3H, EIF3I, EIF3J, EIF3K, EIF3L and EIF3M.</text>
</comment>
<dbReference type="PRINTS" id="PR00001">
    <property type="entry name" value="GLABLOOD"/>
</dbReference>
<evidence type="ECO:0000256" key="3">
    <source>
        <dbReference type="ARBA" id="ARBA00022540"/>
    </source>
</evidence>
<keyword evidence="8" id="KW-0472">Membrane</keyword>
<keyword evidence="2 6" id="KW-0963">Cytoplasm</keyword>
<feature type="transmembrane region" description="Helical" evidence="8">
    <location>
        <begin position="502"/>
        <end position="527"/>
    </location>
</feature>
<dbReference type="SUPFAM" id="SSF46785">
    <property type="entry name" value="Winged helix' DNA-binding domain"/>
    <property type="match status" value="1"/>
</dbReference>
<feature type="domain" description="PCI" evidence="9">
    <location>
        <begin position="180"/>
        <end position="339"/>
    </location>
</feature>
<dbReference type="GO" id="GO:0001732">
    <property type="term" value="P:formation of cytoplasmic translation initiation complex"/>
    <property type="evidence" value="ECO:0007669"/>
    <property type="project" value="UniProtKB-UniRule"/>
</dbReference>
<comment type="function">
    <text evidence="6">Component of the eukaryotic translation initiation factor 3 (eIF-3) complex, which is involved in protein synthesis of a specialized repertoire of mRNAs and, together with other initiation factors, stimulates binding of mRNA and methionyl-tRNAi to the 40S ribosome. The eIF-3 complex specifically targets and initiates translation of a subset of mRNAs involved in cell proliferation.</text>
</comment>
<evidence type="ECO:0000256" key="4">
    <source>
        <dbReference type="ARBA" id="ARBA00022917"/>
    </source>
</evidence>
<dbReference type="Pfam" id="PF18005">
    <property type="entry name" value="eIF3m_C_helix"/>
    <property type="match status" value="1"/>
</dbReference>
<gene>
    <name evidence="6" type="primary">EIF3M</name>
    <name evidence="11" type="ORF">CRENBAI_007499</name>
</gene>
<keyword evidence="3 6" id="KW-0396">Initiation factor</keyword>
<dbReference type="InterPro" id="IPR000717">
    <property type="entry name" value="PCI_dom"/>
</dbReference>
<dbReference type="InterPro" id="IPR016024">
    <property type="entry name" value="ARM-type_fold"/>
</dbReference>
<sequence length="620" mass="70077">MSVPAFIDITEEDQASELRSYIKSKGADISEENAEGGLHVDLAQIIEASDVCLKDEDKDVESVMNSIVSLLLILEPEKQEALIESLCEKLIKYREGERPSLRLQLLSNLFHGMDENTPVRYTVFCSLVKVAATCNAISFIPTDLDQVRKWIIDWNLNTEKKHTLLRLVYEALVDCKKSEPAAKVMVELLGSYTEDNASQARVDAHRCIVRALKDANTFLFDHLLILKPVRFLEGELIHDLLTIFVSAKLAAYVKFYQSNKDFIDSLGLSHEQNMSKMRLLTFMGMAVEFKEISFDTIQQELQIGADDVEAFVIDAVRTKMVYCKIDQTQQKVVVSHSTHRTFGKQQWQQLYDTLSSWKANLATVKTNLVHDNNFTSNKSKEMIVDMRKGISHEPLFVQEIKVEELLSAGQLTSVKRLISQHEAPEDQEVFVGEADANLFLGRHLLLNRFDFEMFVQGNLERECIEEICNYEEAREVFENIPQTDAFWKEYTKNKDNTSKVDVTALLVGLICSGVVVVALGILIWYLCQAKCKGDLSRHASFTHGRPRRSNASLIMRRLDEVSRQPVLSPTSLPTLDVEAPSGLPSYEQAISSSGQHDAPPPPYPGSRSGSVRRNHLQNTT</sequence>
<dbReference type="GO" id="GO:0033290">
    <property type="term" value="C:eukaryotic 48S preinitiation complex"/>
    <property type="evidence" value="ECO:0007669"/>
    <property type="project" value="UniProtKB-UniRule"/>
</dbReference>
<dbReference type="Pfam" id="PF00594">
    <property type="entry name" value="Gla"/>
    <property type="match status" value="1"/>
</dbReference>
<reference evidence="11 12" key="1">
    <citation type="submission" date="2021-06" db="EMBL/GenBank/DDBJ databases">
        <authorList>
            <person name="Palmer J.M."/>
        </authorList>
    </citation>
    <scope>NUCLEOTIDE SEQUENCE [LARGE SCALE GENOMIC DNA]</scope>
    <source>
        <strain evidence="11 12">MEX-2019</strain>
        <tissue evidence="11">Muscle</tissue>
    </source>
</reference>
<dbReference type="GO" id="GO:0016282">
    <property type="term" value="C:eukaryotic 43S preinitiation complex"/>
    <property type="evidence" value="ECO:0007669"/>
    <property type="project" value="UniProtKB-UniRule"/>
</dbReference>
<keyword evidence="8" id="KW-0812">Transmembrane</keyword>
<comment type="subcellular location">
    <subcellularLocation>
        <location evidence="6">Cytoplasm</location>
    </subcellularLocation>
</comment>
<evidence type="ECO:0000313" key="11">
    <source>
        <dbReference type="EMBL" id="KAK5600141.1"/>
    </source>
</evidence>
<dbReference type="EMBL" id="JAHHUM010002897">
    <property type="protein sequence ID" value="KAK5600141.1"/>
    <property type="molecule type" value="Genomic_DNA"/>
</dbReference>
<keyword evidence="12" id="KW-1185">Reference proteome</keyword>
<dbReference type="InterPro" id="IPR000294">
    <property type="entry name" value="GLA_domain"/>
</dbReference>
<dbReference type="PROSITE" id="PS50998">
    <property type="entry name" value="GLA_2"/>
    <property type="match status" value="1"/>
</dbReference>
<dbReference type="GO" id="GO:0003743">
    <property type="term" value="F:translation initiation factor activity"/>
    <property type="evidence" value="ECO:0007669"/>
    <property type="project" value="UniProtKB-UniRule"/>
</dbReference>
<dbReference type="Pfam" id="PF01399">
    <property type="entry name" value="PCI"/>
    <property type="match status" value="1"/>
</dbReference>
<dbReference type="AlphaFoldDB" id="A0AAV9QU53"/>
<evidence type="ECO:0000259" key="9">
    <source>
        <dbReference type="PROSITE" id="PS50250"/>
    </source>
</evidence>
<comment type="similarity">
    <text evidence="1">Belongs to the CSN7/EIF3M family. CSN7 subfamily.</text>
</comment>
<dbReference type="InterPro" id="IPR027528">
    <property type="entry name" value="eIF3m"/>
</dbReference>
<comment type="caution">
    <text evidence="11">The sequence shown here is derived from an EMBL/GenBank/DDBJ whole genome shotgun (WGS) entry which is preliminary data.</text>
</comment>
<dbReference type="PROSITE" id="PS50250">
    <property type="entry name" value="PCI"/>
    <property type="match status" value="1"/>
</dbReference>
<keyword evidence="4 6" id="KW-0648">Protein biosynthesis</keyword>
<dbReference type="InterPro" id="IPR035972">
    <property type="entry name" value="GLA-like_dom_SF"/>
</dbReference>
<dbReference type="FunFam" id="4.10.740.10:FF:000001">
    <property type="entry name" value="vitamin K-dependent protein S"/>
    <property type="match status" value="1"/>
</dbReference>
<keyword evidence="8" id="KW-1133">Transmembrane helix</keyword>
<feature type="region of interest" description="Disordered" evidence="7">
    <location>
        <begin position="565"/>
        <end position="620"/>
    </location>
</feature>
<keyword evidence="5" id="KW-1015">Disulfide bond</keyword>
<organism evidence="11 12">
    <name type="scientific">Crenichthys baileyi</name>
    <name type="common">White River springfish</name>
    <dbReference type="NCBI Taxonomy" id="28760"/>
    <lineage>
        <taxon>Eukaryota</taxon>
        <taxon>Metazoa</taxon>
        <taxon>Chordata</taxon>
        <taxon>Craniata</taxon>
        <taxon>Vertebrata</taxon>
        <taxon>Euteleostomi</taxon>
        <taxon>Actinopterygii</taxon>
        <taxon>Neopterygii</taxon>
        <taxon>Teleostei</taxon>
        <taxon>Neoteleostei</taxon>
        <taxon>Acanthomorphata</taxon>
        <taxon>Ovalentaria</taxon>
        <taxon>Atherinomorphae</taxon>
        <taxon>Cyprinodontiformes</taxon>
        <taxon>Goodeidae</taxon>
        <taxon>Crenichthys</taxon>
    </lineage>
</organism>
<evidence type="ECO:0000256" key="5">
    <source>
        <dbReference type="ARBA" id="ARBA00023157"/>
    </source>
</evidence>
<dbReference type="Proteomes" id="UP001311232">
    <property type="component" value="Unassembled WGS sequence"/>
</dbReference>
<evidence type="ECO:0000259" key="10">
    <source>
        <dbReference type="PROSITE" id="PS50998"/>
    </source>
</evidence>
<proteinExistence type="inferred from homology"/>
<dbReference type="Gene3D" id="4.10.740.10">
    <property type="entry name" value="Coagulation Factor IX"/>
    <property type="match status" value="1"/>
</dbReference>
<evidence type="ECO:0000256" key="8">
    <source>
        <dbReference type="SAM" id="Phobius"/>
    </source>
</evidence>
<dbReference type="SMART" id="SM00069">
    <property type="entry name" value="GLA"/>
    <property type="match status" value="1"/>
</dbReference>
<dbReference type="HAMAP" id="MF_03012">
    <property type="entry name" value="eIF3m"/>
    <property type="match status" value="1"/>
</dbReference>
<name>A0AAV9QU53_9TELE</name>
<dbReference type="InterPro" id="IPR040750">
    <property type="entry name" value="eIF3m_C_helix"/>
</dbReference>
<evidence type="ECO:0000256" key="6">
    <source>
        <dbReference type="HAMAP-Rule" id="MF_03012"/>
    </source>
</evidence>
<protein>
    <recommendedName>
        <fullName evidence="6">Eukaryotic translation initiation factor 3 subunit M</fullName>
        <shortName evidence="6">eIF3m</shortName>
    </recommendedName>
</protein>
<evidence type="ECO:0000256" key="1">
    <source>
        <dbReference type="ARBA" id="ARBA00008482"/>
    </source>
</evidence>
<dbReference type="SMART" id="SM00088">
    <property type="entry name" value="PINT"/>
    <property type="match status" value="1"/>
</dbReference>
<evidence type="ECO:0000313" key="12">
    <source>
        <dbReference type="Proteomes" id="UP001311232"/>
    </source>
</evidence>
<feature type="domain" description="Gla" evidence="10">
    <location>
        <begin position="446"/>
        <end position="492"/>
    </location>
</feature>
<dbReference type="PROSITE" id="PS00011">
    <property type="entry name" value="GLA_1"/>
    <property type="match status" value="1"/>
</dbReference>
<dbReference type="SUPFAM" id="SSF57630">
    <property type="entry name" value="GLA-domain"/>
    <property type="match status" value="1"/>
</dbReference>
<dbReference type="InterPro" id="IPR017857">
    <property type="entry name" value="Coagulation_fac-like_Gla_dom"/>
</dbReference>
<accession>A0AAV9QU53</accession>
<dbReference type="InterPro" id="IPR045237">
    <property type="entry name" value="COPS7/eIF3m"/>
</dbReference>
<comment type="similarity">
    <text evidence="6">Belongs to the eIF-3 subunit M family.</text>
</comment>
<evidence type="ECO:0000256" key="2">
    <source>
        <dbReference type="ARBA" id="ARBA00022490"/>
    </source>
</evidence>
<dbReference type="GO" id="GO:0071541">
    <property type="term" value="C:eukaryotic translation initiation factor 3 complex, eIF3m"/>
    <property type="evidence" value="ECO:0007669"/>
    <property type="project" value="UniProtKB-UniRule"/>
</dbReference>
<evidence type="ECO:0000256" key="7">
    <source>
        <dbReference type="SAM" id="MobiDB-lite"/>
    </source>
</evidence>
<feature type="compositionally biased region" description="Basic residues" evidence="7">
    <location>
        <begin position="610"/>
        <end position="620"/>
    </location>
</feature>